<dbReference type="Pfam" id="PF11213">
    <property type="entry name" value="DUF3006"/>
    <property type="match status" value="1"/>
</dbReference>
<sequence>MARRKRTRSVLRTAASTPKVEQAPTRVVIDALEGDKARVELPDGTTADWDRASLPTGVREGDVIRIEGEGKDQTFSIEAQETEARRTQTQSDLDALNAGPTTGELKL</sequence>
<evidence type="ECO:0000256" key="1">
    <source>
        <dbReference type="SAM" id="MobiDB-lite"/>
    </source>
</evidence>
<evidence type="ECO:0000313" key="4">
    <source>
        <dbReference type="Proteomes" id="UP000539473"/>
    </source>
</evidence>
<evidence type="ECO:0000313" key="3">
    <source>
        <dbReference type="EMBL" id="MBB5379289.1"/>
    </source>
</evidence>
<evidence type="ECO:0000259" key="2">
    <source>
        <dbReference type="PROSITE" id="PS50042"/>
    </source>
</evidence>
<name>A0A7W8KMD9_9DEIO</name>
<proteinExistence type="predicted"/>
<feature type="domain" description="Cyclic nucleotide-binding" evidence="2">
    <location>
        <begin position="60"/>
        <end position="107"/>
    </location>
</feature>
<dbReference type="InterPro" id="IPR021377">
    <property type="entry name" value="DUF3006"/>
</dbReference>
<dbReference type="RefSeq" id="WP_184116486.1">
    <property type="nucleotide sequence ID" value="NZ_JACHFK010000028.1"/>
</dbReference>
<dbReference type="Proteomes" id="UP000539473">
    <property type="component" value="Unassembled WGS sequence"/>
</dbReference>
<dbReference type="PROSITE" id="PS50042">
    <property type="entry name" value="CNMP_BINDING_3"/>
    <property type="match status" value="1"/>
</dbReference>
<protein>
    <recommendedName>
        <fullName evidence="2">Cyclic nucleotide-binding domain-containing protein</fullName>
    </recommendedName>
</protein>
<accession>A0A7W8KMD9</accession>
<dbReference type="InterPro" id="IPR000595">
    <property type="entry name" value="cNMP-bd_dom"/>
</dbReference>
<dbReference type="EMBL" id="JACHFK010000028">
    <property type="protein sequence ID" value="MBB5379289.1"/>
    <property type="molecule type" value="Genomic_DNA"/>
</dbReference>
<reference evidence="3 4" key="1">
    <citation type="submission" date="2020-08" db="EMBL/GenBank/DDBJ databases">
        <title>Genomic Encyclopedia of Type Strains, Phase IV (KMG-IV): sequencing the most valuable type-strain genomes for metagenomic binning, comparative biology and taxonomic classification.</title>
        <authorList>
            <person name="Goeker M."/>
        </authorList>
    </citation>
    <scope>NUCLEOTIDE SEQUENCE [LARGE SCALE GENOMIC DNA]</scope>
    <source>
        <strain evidence="3 4">DSM 27521</strain>
    </source>
</reference>
<feature type="region of interest" description="Disordered" evidence="1">
    <location>
        <begin position="69"/>
        <end position="107"/>
    </location>
</feature>
<comment type="caution">
    <text evidence="3">The sequence shown here is derived from an EMBL/GenBank/DDBJ whole genome shotgun (WGS) entry which is preliminary data.</text>
</comment>
<dbReference type="AlphaFoldDB" id="A0A7W8KMD9"/>
<gene>
    <name evidence="3" type="ORF">HNQ07_004804</name>
</gene>
<organism evidence="3 4">
    <name type="scientific">Deinococcus metalli</name>
    <dbReference type="NCBI Taxonomy" id="1141878"/>
    <lineage>
        <taxon>Bacteria</taxon>
        <taxon>Thermotogati</taxon>
        <taxon>Deinococcota</taxon>
        <taxon>Deinococci</taxon>
        <taxon>Deinococcales</taxon>
        <taxon>Deinococcaceae</taxon>
        <taxon>Deinococcus</taxon>
    </lineage>
</organism>